<dbReference type="Pfam" id="PF07157">
    <property type="entry name" value="DNA_circ_N"/>
    <property type="match status" value="1"/>
</dbReference>
<name>A0ABT7WN41_9GAMM</name>
<accession>A0ABT7WN41</accession>
<comment type="caution">
    <text evidence="2">The sequence shown here is derived from an EMBL/GenBank/DDBJ whole genome shotgun (WGS) entry which is preliminary data.</text>
</comment>
<keyword evidence="3" id="KW-1185">Reference proteome</keyword>
<evidence type="ECO:0000313" key="3">
    <source>
        <dbReference type="Proteomes" id="UP001168524"/>
    </source>
</evidence>
<dbReference type="RefSeq" id="WP_267980328.1">
    <property type="nucleotide sequence ID" value="NZ_JAPQKF010000002.1"/>
</dbReference>
<dbReference type="InterPro" id="IPR009826">
    <property type="entry name" value="DNA_circ_N"/>
</dbReference>
<gene>
    <name evidence="2" type="ORF">QTA56_07585</name>
</gene>
<evidence type="ECO:0000259" key="1">
    <source>
        <dbReference type="Pfam" id="PF07157"/>
    </source>
</evidence>
<proteinExistence type="predicted"/>
<reference evidence="2" key="1">
    <citation type="submission" date="2023-06" db="EMBL/GenBank/DDBJ databases">
        <title>Two novel species of Acinetobacter isolated from motorbike repairing workshop in Vietnam.</title>
        <authorList>
            <person name="Le N.T.T."/>
        </authorList>
    </citation>
    <scope>NUCLEOTIDE SEQUENCE</scope>
    <source>
        <strain evidence="2">VNH17</strain>
    </source>
</reference>
<protein>
    <submittedName>
        <fullName evidence="2">DNA circularization N-terminal domain-containing protein</fullName>
    </submittedName>
</protein>
<organism evidence="2 3">
    <name type="scientific">Acinetobacter thutiue</name>
    <dbReference type="NCBI Taxonomy" id="2998078"/>
    <lineage>
        <taxon>Bacteria</taxon>
        <taxon>Pseudomonadati</taxon>
        <taxon>Pseudomonadota</taxon>
        <taxon>Gammaproteobacteria</taxon>
        <taxon>Moraxellales</taxon>
        <taxon>Moraxellaceae</taxon>
        <taxon>Acinetobacter</taxon>
    </lineage>
</organism>
<evidence type="ECO:0000313" key="2">
    <source>
        <dbReference type="EMBL" id="MDN0014097.1"/>
    </source>
</evidence>
<feature type="domain" description="DNA circulation N-terminal" evidence="1">
    <location>
        <begin position="7"/>
        <end position="93"/>
    </location>
</feature>
<dbReference type="EMBL" id="JAUDZE010000002">
    <property type="protein sequence ID" value="MDN0014097.1"/>
    <property type="molecule type" value="Genomic_DNA"/>
</dbReference>
<sequence>MGWKDDLQDASFRGVQFECTSTNESGSKSLAVKQPPYSNKASVEDMGNNPLKISIDAVFSGENYKIEMDALIAALVATGSGELIHPIHGVMQVYAESYQIGHVAEEVDACKISIEFLQAEDKERPLFIPIAVPVSIPLFSIPDSPVTALQSVLKKLQQFNPNKFFSFVNKIRDGISAARQFLGTVKGAIENVLSPDWIVGLIDDATRLATFDTNISAISKWRDVFKRVQRFEKLFQNDDDTPKVMQQTWRAVHVATAVAVTQQVVATVRKEMAENKTVSFTPVELAVIRQATRKLIQQAINSERALIAAATAAQNNNAGINVEDDAPASELIFIAMTQIQVYKQLADQIHLQIQELIEVRPPITTTKVLVPCTLHWLAHALYGDMDRADEIRRLNPDLQNPAVLRTGMELTVYAR</sequence>
<dbReference type="Proteomes" id="UP001168524">
    <property type="component" value="Unassembled WGS sequence"/>
</dbReference>